<evidence type="ECO:0000313" key="2">
    <source>
        <dbReference type="Proteomes" id="UP000094336"/>
    </source>
</evidence>
<reference evidence="2" key="1">
    <citation type="submission" date="2016-05" db="EMBL/GenBank/DDBJ databases">
        <title>Comparative genomics of biotechnologically important yeasts.</title>
        <authorList>
            <consortium name="DOE Joint Genome Institute"/>
            <person name="Riley R."/>
            <person name="Haridas S."/>
            <person name="Wolfe K.H."/>
            <person name="Lopes M.R."/>
            <person name="Hittinger C.T."/>
            <person name="Goker M."/>
            <person name="Salamov A."/>
            <person name="Wisecaver J."/>
            <person name="Long T.M."/>
            <person name="Aerts A.L."/>
            <person name="Barry K."/>
            <person name="Choi C."/>
            <person name="Clum A."/>
            <person name="Coughlan A.Y."/>
            <person name="Deshpande S."/>
            <person name="Douglass A.P."/>
            <person name="Hanson S.J."/>
            <person name="Klenk H.-P."/>
            <person name="Labutti K."/>
            <person name="Lapidus A."/>
            <person name="Lindquist E."/>
            <person name="Lipzen A."/>
            <person name="Meier-Kolthoff J.P."/>
            <person name="Ohm R.A."/>
            <person name="Otillar R.P."/>
            <person name="Pangilinan J."/>
            <person name="Peng Y."/>
            <person name="Rokas A."/>
            <person name="Rosa C.A."/>
            <person name="Scheuner C."/>
            <person name="Sibirny A.A."/>
            <person name="Slot J.C."/>
            <person name="Stielow J.B."/>
            <person name="Sun H."/>
            <person name="Kurtzman C.P."/>
            <person name="Blackwell M."/>
            <person name="Grigoriev I.V."/>
            <person name="Jeffries T.W."/>
        </authorList>
    </citation>
    <scope>NUCLEOTIDE SEQUENCE [LARGE SCALE GENOMIC DNA]</scope>
    <source>
        <strain evidence="2">NRRL Y-12698</strain>
    </source>
</reference>
<dbReference type="GeneID" id="30146462"/>
<sequence length="60" mass="6982">MQVLRGSADRVLDFRSHARAGASRRNGHLKFVYYKNLKPLELNLFNLSDVTWFDVFIKLG</sequence>
<organism evidence="1 2">
    <name type="scientific">Babjeviella inositovora NRRL Y-12698</name>
    <dbReference type="NCBI Taxonomy" id="984486"/>
    <lineage>
        <taxon>Eukaryota</taxon>
        <taxon>Fungi</taxon>
        <taxon>Dikarya</taxon>
        <taxon>Ascomycota</taxon>
        <taxon>Saccharomycotina</taxon>
        <taxon>Pichiomycetes</taxon>
        <taxon>Serinales incertae sedis</taxon>
        <taxon>Babjeviella</taxon>
    </lineage>
</organism>
<protein>
    <submittedName>
        <fullName evidence="1">Uncharacterized protein</fullName>
    </submittedName>
</protein>
<dbReference type="Proteomes" id="UP000094336">
    <property type="component" value="Unassembled WGS sequence"/>
</dbReference>
<dbReference type="RefSeq" id="XP_018986161.1">
    <property type="nucleotide sequence ID" value="XM_019128609.1"/>
</dbReference>
<gene>
    <name evidence="1" type="ORF">BABINDRAFT_161039</name>
</gene>
<accession>A0A1E3QSY9</accession>
<evidence type="ECO:0000313" key="1">
    <source>
        <dbReference type="EMBL" id="ODQ80833.1"/>
    </source>
</evidence>
<keyword evidence="2" id="KW-1185">Reference proteome</keyword>
<proteinExistence type="predicted"/>
<dbReference type="EMBL" id="KV454429">
    <property type="protein sequence ID" value="ODQ80833.1"/>
    <property type="molecule type" value="Genomic_DNA"/>
</dbReference>
<dbReference type="AlphaFoldDB" id="A0A1E3QSY9"/>
<name>A0A1E3QSY9_9ASCO</name>